<evidence type="ECO:0000313" key="2">
    <source>
        <dbReference type="Proteomes" id="UP000218689"/>
    </source>
</evidence>
<comment type="caution">
    <text evidence="1">The sequence shown here is derived from an EMBL/GenBank/DDBJ whole genome shotgun (WGS) entry which is preliminary data.</text>
</comment>
<sequence>MYNYLKADLYLVNLMLDHVQLVEKTVGRQIDTDYMIHLEHIAYHLSEISDKTKQILPEMNWACLSRLRDLINYEVYHFKLGDVIETVSDEMLVLSELLPKLRDCLEQELEGARK</sequence>
<protein>
    <recommendedName>
        <fullName evidence="3">DUF86 domain-containing protein</fullName>
    </recommendedName>
</protein>
<organism evidence="1 2">
    <name type="scientific">Pseudolactococcus reticulitermitis</name>
    <dbReference type="NCBI Taxonomy" id="2025039"/>
    <lineage>
        <taxon>Bacteria</taxon>
        <taxon>Bacillati</taxon>
        <taxon>Bacillota</taxon>
        <taxon>Bacilli</taxon>
        <taxon>Lactobacillales</taxon>
        <taxon>Streptococcaceae</taxon>
        <taxon>Pseudolactococcus</taxon>
    </lineage>
</organism>
<dbReference type="EMBL" id="BEDT01000003">
    <property type="protein sequence ID" value="GAX47861.1"/>
    <property type="molecule type" value="Genomic_DNA"/>
</dbReference>
<evidence type="ECO:0000313" key="1">
    <source>
        <dbReference type="EMBL" id="GAX47861.1"/>
    </source>
</evidence>
<reference evidence="2" key="1">
    <citation type="submission" date="2017-08" db="EMBL/GenBank/DDBJ databases">
        <title>Draft genome sequence of Lactococcus sp. strain Rs-Y01, isolated from the gut of the lower termite Reticulitermes speratus.</title>
        <authorList>
            <person name="Ohkuma M."/>
            <person name="Yuki M."/>
        </authorList>
    </citation>
    <scope>NUCLEOTIDE SEQUENCE [LARGE SCALE GENOMIC DNA]</scope>
    <source>
        <strain evidence="2">Rs-Y01</strain>
    </source>
</reference>
<evidence type="ECO:0008006" key="3">
    <source>
        <dbReference type="Google" id="ProtNLM"/>
    </source>
</evidence>
<gene>
    <name evidence="1" type="ORF">RsY01_1465</name>
</gene>
<dbReference type="RefSeq" id="WP_094784899.1">
    <property type="nucleotide sequence ID" value="NZ_BEDT01000003.1"/>
</dbReference>
<proteinExistence type="predicted"/>
<name>A0A224XE55_9LACT</name>
<dbReference type="AlphaFoldDB" id="A0A224XE55"/>
<keyword evidence="2" id="KW-1185">Reference proteome</keyword>
<accession>A0A224XE55</accession>
<dbReference type="Proteomes" id="UP000218689">
    <property type="component" value="Unassembled WGS sequence"/>
</dbReference>